<sequence length="156" mass="18460">MGIRALKNLIRIIRYHGGLYRTLERLYLADTTKIGHFVGQDQFGNRYYENNYFFFARNRWVIYTRKVGVDYEATQISSEYFNWMHHITDIPPDRDPDRKRYHWMLPHTENQTGTNNIYVPYSTVNAKIQPWVPCKASKTVPPSGDSQCCQLSKPCF</sequence>
<comment type="subcellular location">
    <subcellularLocation>
        <location evidence="2">Mitochondrion inner membrane</location>
        <topology evidence="2">Peripheral membrane protein</topology>
        <orientation evidence="2">Matrix side</orientation>
    </subcellularLocation>
</comment>
<keyword evidence="2" id="KW-0679">Respiratory chain</keyword>
<keyword evidence="2" id="KW-0472">Membrane</keyword>
<accession>A0AAW2HED0</accession>
<evidence type="ECO:0000313" key="3">
    <source>
        <dbReference type="EMBL" id="KAL0268110.1"/>
    </source>
</evidence>
<comment type="function">
    <text evidence="2">Accessory subunit of the mitochondrial membrane respiratory chain NADH dehydrogenase (Complex I), that is believed not to be involved in catalysis. Complex I functions in the transfer of electrons from NADH to the respiratory chain. The immediate electron acceptor for the enzyme is believed to be ubiquinone.</text>
</comment>
<dbReference type="GO" id="GO:0005743">
    <property type="term" value="C:mitochondrial inner membrane"/>
    <property type="evidence" value="ECO:0007669"/>
    <property type="project" value="UniProtKB-SubCell"/>
</dbReference>
<dbReference type="GO" id="GO:0045271">
    <property type="term" value="C:respiratory chain complex I"/>
    <property type="evidence" value="ECO:0007669"/>
    <property type="project" value="InterPro"/>
</dbReference>
<dbReference type="Pfam" id="PF05071">
    <property type="entry name" value="NDUFA12"/>
    <property type="match status" value="1"/>
</dbReference>
<dbReference type="AlphaFoldDB" id="A0AAW2HED0"/>
<keyword evidence="2" id="KW-0249">Electron transport</keyword>
<comment type="similarity">
    <text evidence="1 2">Belongs to the complex I NDUFA12 subunit family.</text>
</comment>
<evidence type="ECO:0000256" key="1">
    <source>
        <dbReference type="ARBA" id="ARBA00007355"/>
    </source>
</evidence>
<name>A0AAW2HED0_9NEOP</name>
<keyword evidence="2" id="KW-0813">Transport</keyword>
<keyword evidence="2" id="KW-0999">Mitochondrion inner membrane</keyword>
<organism evidence="3">
    <name type="scientific">Menopon gallinae</name>
    <name type="common">poultry shaft louse</name>
    <dbReference type="NCBI Taxonomy" id="328185"/>
    <lineage>
        <taxon>Eukaryota</taxon>
        <taxon>Metazoa</taxon>
        <taxon>Ecdysozoa</taxon>
        <taxon>Arthropoda</taxon>
        <taxon>Hexapoda</taxon>
        <taxon>Insecta</taxon>
        <taxon>Pterygota</taxon>
        <taxon>Neoptera</taxon>
        <taxon>Paraneoptera</taxon>
        <taxon>Psocodea</taxon>
        <taxon>Troctomorpha</taxon>
        <taxon>Phthiraptera</taxon>
        <taxon>Amblycera</taxon>
        <taxon>Menoponidae</taxon>
        <taxon>Menopon</taxon>
    </lineage>
</organism>
<dbReference type="PANTHER" id="PTHR12910:SF2">
    <property type="entry name" value="NADH DEHYDROGENASE [UBIQUINONE] 1 ALPHA SUBCOMPLEX SUBUNIT 12"/>
    <property type="match status" value="1"/>
</dbReference>
<dbReference type="InterPro" id="IPR007763">
    <property type="entry name" value="NDUFA12"/>
</dbReference>
<dbReference type="PANTHER" id="PTHR12910">
    <property type="entry name" value="NADH-UBIQUINONE OXIDOREDUCTASE SUBUNIT B17.2"/>
    <property type="match status" value="1"/>
</dbReference>
<reference evidence="3" key="1">
    <citation type="journal article" date="2024" name="Gigascience">
        <title>Chromosome-level genome of the poultry shaft louse Menopon gallinae provides insight into the host-switching and adaptive evolution of parasitic lice.</title>
        <authorList>
            <person name="Xu Y."/>
            <person name="Ma L."/>
            <person name="Liu S."/>
            <person name="Liang Y."/>
            <person name="Liu Q."/>
            <person name="He Z."/>
            <person name="Tian L."/>
            <person name="Duan Y."/>
            <person name="Cai W."/>
            <person name="Li H."/>
            <person name="Song F."/>
        </authorList>
    </citation>
    <scope>NUCLEOTIDE SEQUENCE</scope>
    <source>
        <strain evidence="3">Cailab_2023a</strain>
    </source>
</reference>
<dbReference type="EMBL" id="JARGDH010000005">
    <property type="protein sequence ID" value="KAL0268110.1"/>
    <property type="molecule type" value="Genomic_DNA"/>
</dbReference>
<protein>
    <recommendedName>
        <fullName evidence="2">NADH dehydrogenase [ubiquinone] 1 alpha subcomplex subunit 12</fullName>
    </recommendedName>
</protein>
<dbReference type="GO" id="GO:0006979">
    <property type="term" value="P:response to oxidative stress"/>
    <property type="evidence" value="ECO:0007669"/>
    <property type="project" value="TreeGrafter"/>
</dbReference>
<keyword evidence="2" id="KW-0496">Mitochondrion</keyword>
<proteinExistence type="inferred from homology"/>
<gene>
    <name evidence="3" type="ORF">PYX00_010177</name>
</gene>
<comment type="subunit">
    <text evidence="2">Complex I is composed of 45 different subunits.</text>
</comment>
<comment type="caution">
    <text evidence="3">The sequence shown here is derived from an EMBL/GenBank/DDBJ whole genome shotgun (WGS) entry which is preliminary data.</text>
</comment>
<evidence type="ECO:0000256" key="2">
    <source>
        <dbReference type="RuleBase" id="RU363103"/>
    </source>
</evidence>